<dbReference type="Pfam" id="PF13365">
    <property type="entry name" value="Trypsin_2"/>
    <property type="match status" value="1"/>
</dbReference>
<feature type="domain" description="Secretion system C-terminal sorting" evidence="3">
    <location>
        <begin position="567"/>
        <end position="643"/>
    </location>
</feature>
<evidence type="ECO:0000256" key="2">
    <source>
        <dbReference type="SAM" id="SignalP"/>
    </source>
</evidence>
<dbReference type="Proteomes" id="UP000076715">
    <property type="component" value="Unassembled WGS sequence"/>
</dbReference>
<evidence type="ECO:0000259" key="3">
    <source>
        <dbReference type="Pfam" id="PF18962"/>
    </source>
</evidence>
<sequence length="645" mass="69464">MRNLTISLSIFLCLITSAYAQISQGGEPLFSKENFSKSTEISTVELPKVDVVKLLKEDGEEASKDVPLRFAYAHDVNLNPKNSGKWFTNENGDKFWLLELESKGAKSLNLTFSNFYLPEGSKLFIYNEDKTDVKGAFTALNNKESRKLGTAPIMGDKIIIEYYQPSLVNENPSLQIAKVAHDYRGIYGLAKAFGDSGSCNNNVNCAEGNPWKDQIRSVALITLANGSRFCTGALINNTANDGTPYFLTANHCTGSDTSNWVFVFNYQSAGCNNTDGSLNQSVSGSQLLKKGAATDYSLLRLSTAPPSSYKVYYSGWDATGANPTKTTGIHHPSGDVKKISFDNDAPSIGTFNGNTVDTHWEVNDWDDGTTEPGSSGSPLFDQNKRIVGQLHGGGAACGNNLSDLYGRFDLSFPNLQQWLAPGSGLKKIDGYDPDGGGGNPPTCTDVTLTLKFDDYPEETSWTVKDSKGVVVKSGGTYPNQADGSTLAIDLCLESGCYDLTINDTYGDGMCCSYGSGSYALTDASGTLASGASFASSETKNFCVGTTRVVATTTKGTVNAIALNNLNLYPNPTTNILNIGYKIKEGSSISTSILDIAGRVIKTKSFNHDIKSGKLQLDVNRLPRGSYFLKITENNNSVVKKFVISE</sequence>
<reference evidence="4 5" key="1">
    <citation type="submission" date="2016-01" db="EMBL/GenBank/DDBJ databases">
        <title>The draft genome sequence of Aquimarina sp. RZW4-3-2.</title>
        <authorList>
            <person name="Wang Y."/>
        </authorList>
    </citation>
    <scope>NUCLEOTIDE SEQUENCE [LARGE SCALE GENOMIC DNA]</scope>
    <source>
        <strain evidence="4 5">RZW4-3-2</strain>
    </source>
</reference>
<dbReference type="InterPro" id="IPR009003">
    <property type="entry name" value="Peptidase_S1_PA"/>
</dbReference>
<dbReference type="InterPro" id="IPR026444">
    <property type="entry name" value="Secre_tail"/>
</dbReference>
<dbReference type="RefSeq" id="WP_066320218.1">
    <property type="nucleotide sequence ID" value="NZ_LQRT01000060.1"/>
</dbReference>
<dbReference type="NCBIfam" id="TIGR04183">
    <property type="entry name" value="Por_Secre_tail"/>
    <property type="match status" value="1"/>
</dbReference>
<evidence type="ECO:0000256" key="1">
    <source>
        <dbReference type="ARBA" id="ARBA00022729"/>
    </source>
</evidence>
<dbReference type="OrthoDB" id="9342482at2"/>
<comment type="caution">
    <text evidence="4">The sequence shown here is derived from an EMBL/GenBank/DDBJ whole genome shotgun (WGS) entry which is preliminary data.</text>
</comment>
<dbReference type="Pfam" id="PF18962">
    <property type="entry name" value="Por_Secre_tail"/>
    <property type="match status" value="1"/>
</dbReference>
<dbReference type="STRING" id="1642818.AWE51_19330"/>
<keyword evidence="5" id="KW-1185">Reference proteome</keyword>
<name>A0A162WMJ7_9FLAO</name>
<dbReference type="AlphaFoldDB" id="A0A162WMJ7"/>
<evidence type="ECO:0000313" key="4">
    <source>
        <dbReference type="EMBL" id="KZS38192.1"/>
    </source>
</evidence>
<dbReference type="InterPro" id="IPR043504">
    <property type="entry name" value="Peptidase_S1_PA_chymotrypsin"/>
</dbReference>
<keyword evidence="1 2" id="KW-0732">Signal</keyword>
<accession>A0A162WMJ7</accession>
<dbReference type="PANTHER" id="PTHR36234:SF5">
    <property type="entry name" value="LYSYL ENDOPEPTIDASE"/>
    <property type="match status" value="1"/>
</dbReference>
<gene>
    <name evidence="4" type="ORF">AWE51_19330</name>
</gene>
<dbReference type="Gene3D" id="2.40.10.10">
    <property type="entry name" value="Trypsin-like serine proteases"/>
    <property type="match status" value="2"/>
</dbReference>
<dbReference type="SUPFAM" id="SSF50494">
    <property type="entry name" value="Trypsin-like serine proteases"/>
    <property type="match status" value="1"/>
</dbReference>
<feature type="signal peptide" evidence="2">
    <location>
        <begin position="1"/>
        <end position="20"/>
    </location>
</feature>
<evidence type="ECO:0000313" key="5">
    <source>
        <dbReference type="Proteomes" id="UP000076715"/>
    </source>
</evidence>
<proteinExistence type="predicted"/>
<dbReference type="PANTHER" id="PTHR36234">
    <property type="entry name" value="LYSYL ENDOPEPTIDASE"/>
    <property type="match status" value="1"/>
</dbReference>
<organism evidence="4 5">
    <name type="scientific">Aquimarina aggregata</name>
    <dbReference type="NCBI Taxonomy" id="1642818"/>
    <lineage>
        <taxon>Bacteria</taxon>
        <taxon>Pseudomonadati</taxon>
        <taxon>Bacteroidota</taxon>
        <taxon>Flavobacteriia</taxon>
        <taxon>Flavobacteriales</taxon>
        <taxon>Flavobacteriaceae</taxon>
        <taxon>Aquimarina</taxon>
    </lineage>
</organism>
<dbReference type="EMBL" id="LQRT01000060">
    <property type="protein sequence ID" value="KZS38192.1"/>
    <property type="molecule type" value="Genomic_DNA"/>
</dbReference>
<protein>
    <recommendedName>
        <fullName evidence="3">Secretion system C-terminal sorting domain-containing protein</fullName>
    </recommendedName>
</protein>
<feature type="chain" id="PRO_5007840649" description="Secretion system C-terminal sorting domain-containing protein" evidence="2">
    <location>
        <begin position="21"/>
        <end position="645"/>
    </location>
</feature>